<organism evidence="3 4">
    <name type="scientific">Streptomyces hainanensis</name>
    <dbReference type="NCBI Taxonomy" id="402648"/>
    <lineage>
        <taxon>Bacteria</taxon>
        <taxon>Bacillati</taxon>
        <taxon>Actinomycetota</taxon>
        <taxon>Actinomycetes</taxon>
        <taxon>Kitasatosporales</taxon>
        <taxon>Streptomycetaceae</taxon>
        <taxon>Streptomyces</taxon>
    </lineage>
</organism>
<feature type="compositionally biased region" description="Low complexity" evidence="1">
    <location>
        <begin position="111"/>
        <end position="120"/>
    </location>
</feature>
<keyword evidence="2" id="KW-0732">Signal</keyword>
<name>A0A4R4TKE2_9ACTN</name>
<feature type="compositionally biased region" description="Low complexity" evidence="1">
    <location>
        <begin position="42"/>
        <end position="70"/>
    </location>
</feature>
<gene>
    <name evidence="3" type="ORF">E1283_15335</name>
</gene>
<evidence type="ECO:0000313" key="3">
    <source>
        <dbReference type="EMBL" id="TDC74559.1"/>
    </source>
</evidence>
<comment type="caution">
    <text evidence="3">The sequence shown here is derived from an EMBL/GenBank/DDBJ whole genome shotgun (WGS) entry which is preliminary data.</text>
</comment>
<evidence type="ECO:0000256" key="2">
    <source>
        <dbReference type="SAM" id="SignalP"/>
    </source>
</evidence>
<sequence length="145" mass="14124">MRRVLARCASPAALLAVVALLACAYVGGTTGALAHRVPAVAQPASEGAAAAMPAGADEGAATSDARLAGGAEEREAHAGGMGTCAEDSGRCLLPAAQPTPSFSVEALPLSVTGPTTAHPGPATPPTVPPDLPRAPDLSLLGVSRT</sequence>
<dbReference type="RefSeq" id="WP_132818596.1">
    <property type="nucleotide sequence ID" value="NZ_SMKI01000142.1"/>
</dbReference>
<dbReference type="EMBL" id="SMKI01000142">
    <property type="protein sequence ID" value="TDC74559.1"/>
    <property type="molecule type" value="Genomic_DNA"/>
</dbReference>
<dbReference type="PROSITE" id="PS51257">
    <property type="entry name" value="PROKAR_LIPOPROTEIN"/>
    <property type="match status" value="1"/>
</dbReference>
<evidence type="ECO:0000313" key="4">
    <source>
        <dbReference type="Proteomes" id="UP000295345"/>
    </source>
</evidence>
<dbReference type="AlphaFoldDB" id="A0A4R4TKE2"/>
<evidence type="ECO:0008006" key="5">
    <source>
        <dbReference type="Google" id="ProtNLM"/>
    </source>
</evidence>
<feature type="region of interest" description="Disordered" evidence="1">
    <location>
        <begin position="42"/>
        <end position="83"/>
    </location>
</feature>
<feature type="region of interest" description="Disordered" evidence="1">
    <location>
        <begin position="110"/>
        <end position="145"/>
    </location>
</feature>
<feature type="chain" id="PRO_5038457228" description="Secreted protein" evidence="2">
    <location>
        <begin position="25"/>
        <end position="145"/>
    </location>
</feature>
<accession>A0A4R4TKE2</accession>
<keyword evidence="4" id="KW-1185">Reference proteome</keyword>
<dbReference type="Proteomes" id="UP000295345">
    <property type="component" value="Unassembled WGS sequence"/>
</dbReference>
<protein>
    <recommendedName>
        <fullName evidence="5">Secreted protein</fullName>
    </recommendedName>
</protein>
<proteinExistence type="predicted"/>
<feature type="signal peptide" evidence="2">
    <location>
        <begin position="1"/>
        <end position="24"/>
    </location>
</feature>
<reference evidence="3 4" key="1">
    <citation type="submission" date="2019-03" db="EMBL/GenBank/DDBJ databases">
        <title>Draft genome sequences of novel Actinobacteria.</title>
        <authorList>
            <person name="Sahin N."/>
            <person name="Ay H."/>
            <person name="Saygin H."/>
        </authorList>
    </citation>
    <scope>NUCLEOTIDE SEQUENCE [LARGE SCALE GENOMIC DNA]</scope>
    <source>
        <strain evidence="3 4">DSM 41900</strain>
    </source>
</reference>
<evidence type="ECO:0000256" key="1">
    <source>
        <dbReference type="SAM" id="MobiDB-lite"/>
    </source>
</evidence>
<feature type="compositionally biased region" description="Pro residues" evidence="1">
    <location>
        <begin position="121"/>
        <end position="132"/>
    </location>
</feature>